<evidence type="ECO:0000313" key="2">
    <source>
        <dbReference type="Proteomes" id="UP000320333"/>
    </source>
</evidence>
<gene>
    <name evidence="1" type="ORF">CcCBS67573_g05601</name>
</gene>
<organism evidence="1 2">
    <name type="scientific">Chytriomyces confervae</name>
    <dbReference type="NCBI Taxonomy" id="246404"/>
    <lineage>
        <taxon>Eukaryota</taxon>
        <taxon>Fungi</taxon>
        <taxon>Fungi incertae sedis</taxon>
        <taxon>Chytridiomycota</taxon>
        <taxon>Chytridiomycota incertae sedis</taxon>
        <taxon>Chytridiomycetes</taxon>
        <taxon>Chytridiales</taxon>
        <taxon>Chytriomycetaceae</taxon>
        <taxon>Chytriomyces</taxon>
    </lineage>
</organism>
<sequence>MFHRLKECISAGGLSGRFSLQCKELQAVFDNCLKVDFETKRLENSVRAKERAKKWKDANQDIGM</sequence>
<reference evidence="1 2" key="1">
    <citation type="journal article" date="2019" name="Sci. Rep.">
        <title>Comparative genomics of chytrid fungi reveal insights into the obligate biotrophic and pathogenic lifestyle of Synchytrium endobioticum.</title>
        <authorList>
            <person name="van de Vossenberg B.T.L.H."/>
            <person name="Warris S."/>
            <person name="Nguyen H.D.T."/>
            <person name="van Gent-Pelzer M.P.E."/>
            <person name="Joly D.L."/>
            <person name="van de Geest H.C."/>
            <person name="Bonants P.J.M."/>
            <person name="Smith D.S."/>
            <person name="Levesque C.A."/>
            <person name="van der Lee T.A.J."/>
        </authorList>
    </citation>
    <scope>NUCLEOTIDE SEQUENCE [LARGE SCALE GENOMIC DNA]</scope>
    <source>
        <strain evidence="1 2">CBS 675.73</strain>
    </source>
</reference>
<dbReference type="OrthoDB" id="2094437at2759"/>
<name>A0A507FAC5_9FUNG</name>
<accession>A0A507FAC5</accession>
<keyword evidence="2" id="KW-1185">Reference proteome</keyword>
<protein>
    <recommendedName>
        <fullName evidence="3">COX assembly mitochondrial protein</fullName>
    </recommendedName>
</protein>
<dbReference type="Proteomes" id="UP000320333">
    <property type="component" value="Unassembled WGS sequence"/>
</dbReference>
<evidence type="ECO:0008006" key="3">
    <source>
        <dbReference type="Google" id="ProtNLM"/>
    </source>
</evidence>
<dbReference type="AlphaFoldDB" id="A0A507FAC5"/>
<dbReference type="EMBL" id="QEAP01000206">
    <property type="protein sequence ID" value="TPX73134.1"/>
    <property type="molecule type" value="Genomic_DNA"/>
</dbReference>
<comment type="caution">
    <text evidence="1">The sequence shown here is derived from an EMBL/GenBank/DDBJ whole genome shotgun (WGS) entry which is preliminary data.</text>
</comment>
<evidence type="ECO:0000313" key="1">
    <source>
        <dbReference type="EMBL" id="TPX73134.1"/>
    </source>
</evidence>
<proteinExistence type="predicted"/>